<protein>
    <submittedName>
        <fullName evidence="2">Uncharacterized protein</fullName>
    </submittedName>
</protein>
<name>A0A0N1PGP1_LEPSE</name>
<proteinExistence type="predicted"/>
<keyword evidence="3" id="KW-1185">Reference proteome</keyword>
<feature type="compositionally biased region" description="Polar residues" evidence="1">
    <location>
        <begin position="157"/>
        <end position="169"/>
    </location>
</feature>
<reference evidence="2 3" key="1">
    <citation type="journal article" date="2015" name="PLoS Pathog.">
        <title>Leptomonas seymouri: Adaptations to the Dixenous Life Cycle Analyzed by Genome Sequencing, Transcriptome Profiling and Co-infection with Leishmania donovani.</title>
        <authorList>
            <person name="Kraeva N."/>
            <person name="Butenko A."/>
            <person name="Hlavacova J."/>
            <person name="Kostygov A."/>
            <person name="Myskova J."/>
            <person name="Grybchuk D."/>
            <person name="Lestinova T."/>
            <person name="Votypka J."/>
            <person name="Volf P."/>
            <person name="Opperdoes F."/>
            <person name="Flegontov P."/>
            <person name="Lukes J."/>
            <person name="Yurchenko V."/>
        </authorList>
    </citation>
    <scope>NUCLEOTIDE SEQUENCE [LARGE SCALE GENOMIC DNA]</scope>
    <source>
        <strain evidence="2 3">ATCC 30220</strain>
    </source>
</reference>
<feature type="region of interest" description="Disordered" evidence="1">
    <location>
        <begin position="149"/>
        <end position="171"/>
    </location>
</feature>
<evidence type="ECO:0000256" key="1">
    <source>
        <dbReference type="SAM" id="MobiDB-lite"/>
    </source>
</evidence>
<dbReference type="AlphaFoldDB" id="A0A0N1PGP1"/>
<accession>A0A0N1PGP1</accession>
<organism evidence="2 3">
    <name type="scientific">Leptomonas seymouri</name>
    <dbReference type="NCBI Taxonomy" id="5684"/>
    <lineage>
        <taxon>Eukaryota</taxon>
        <taxon>Discoba</taxon>
        <taxon>Euglenozoa</taxon>
        <taxon>Kinetoplastea</taxon>
        <taxon>Metakinetoplastina</taxon>
        <taxon>Trypanosomatida</taxon>
        <taxon>Trypanosomatidae</taxon>
        <taxon>Leishmaniinae</taxon>
        <taxon>Leptomonas</taxon>
    </lineage>
</organism>
<evidence type="ECO:0000313" key="3">
    <source>
        <dbReference type="Proteomes" id="UP000038009"/>
    </source>
</evidence>
<sequence>MQPSDSVKQPIAVLRESLLSILHVLNSMTAATSCERALMEERRRKVLNLLVDLSPDEATDTHPQLVSPIPDPGGVGSALASPNEDDPQDNEAPLAGGAYTFPVPPHRFLGNVFSFPSPIPPNSHIAAVESDVKGTNSHHRACVVQLRPVSPSHPDTLKNQGKHPQTSWPNVGRGGPTPCICWHNHDAKASEITSSCSFPKANDHHSKPQNRQLPAVRIGAPSPRRAACAFDCTCATPSFWIHVWPCFGSTVCCTLRPTRVLVRGCYRFFEDVVERAAAQTKCQPACPSLYTPEGRPVWGLEELRAEQHYLLFPSGGYYRKQAVPTALLWLLYSDAKHIVQRS</sequence>
<dbReference type="OrthoDB" id="260969at2759"/>
<dbReference type="EMBL" id="LJSK01000001">
    <property type="protein sequence ID" value="KPI90812.1"/>
    <property type="molecule type" value="Genomic_DNA"/>
</dbReference>
<feature type="region of interest" description="Disordered" evidence="1">
    <location>
        <begin position="57"/>
        <end position="98"/>
    </location>
</feature>
<comment type="caution">
    <text evidence="2">The sequence shown here is derived from an EMBL/GenBank/DDBJ whole genome shotgun (WGS) entry which is preliminary data.</text>
</comment>
<gene>
    <name evidence="2" type="ORF">ABL78_0045</name>
</gene>
<dbReference type="VEuPathDB" id="TriTrypDB:Lsey_0001_0450"/>
<dbReference type="OMA" id="ANDHHSK"/>
<evidence type="ECO:0000313" key="2">
    <source>
        <dbReference type="EMBL" id="KPI90812.1"/>
    </source>
</evidence>
<dbReference type="Proteomes" id="UP000038009">
    <property type="component" value="Unassembled WGS sequence"/>
</dbReference>